<dbReference type="GO" id="GO:0004185">
    <property type="term" value="F:serine-type carboxypeptidase activity"/>
    <property type="evidence" value="ECO:0007669"/>
    <property type="project" value="InterPro"/>
</dbReference>
<dbReference type="InterPro" id="IPR000667">
    <property type="entry name" value="Peptidase_S13"/>
</dbReference>
<dbReference type="Gene3D" id="3.40.710.10">
    <property type="entry name" value="DD-peptidase/beta-lactamase superfamily"/>
    <property type="match status" value="1"/>
</dbReference>
<comment type="similarity">
    <text evidence="1">Belongs to the peptidase S13 family.</text>
</comment>
<dbReference type="GO" id="GO:0006508">
    <property type="term" value="P:proteolysis"/>
    <property type="evidence" value="ECO:0007669"/>
    <property type="project" value="InterPro"/>
</dbReference>
<dbReference type="PANTHER" id="PTHR30023">
    <property type="entry name" value="D-ALANYL-D-ALANINE CARBOXYPEPTIDASE"/>
    <property type="match status" value="1"/>
</dbReference>
<dbReference type="PANTHER" id="PTHR30023:SF0">
    <property type="entry name" value="PENICILLIN-SENSITIVE CARBOXYPEPTIDASE A"/>
    <property type="match status" value="1"/>
</dbReference>
<evidence type="ECO:0000256" key="1">
    <source>
        <dbReference type="ARBA" id="ARBA00006096"/>
    </source>
</evidence>
<keyword evidence="2" id="KW-0378">Hydrolase</keyword>
<sequence length="86" mass="9043">MRGTLAPRLAGTELVGHLVAKTGTLNGVSALAGHLDVRRPLLFALILNGSFSEQQAYAKREAIAKIISRFPDAPISLDGLPLPGNP</sequence>
<reference evidence="3" key="1">
    <citation type="submission" date="2020-05" db="EMBL/GenBank/DDBJ databases">
        <authorList>
            <person name="Chiriac C."/>
            <person name="Salcher M."/>
            <person name="Ghai R."/>
            <person name="Kavagutti S V."/>
        </authorList>
    </citation>
    <scope>NUCLEOTIDE SEQUENCE</scope>
</reference>
<dbReference type="Pfam" id="PF02113">
    <property type="entry name" value="Peptidase_S13"/>
    <property type="match status" value="1"/>
</dbReference>
<name>A0A6J6K893_9ZZZZ</name>
<evidence type="ECO:0000256" key="2">
    <source>
        <dbReference type="ARBA" id="ARBA00022801"/>
    </source>
</evidence>
<dbReference type="InterPro" id="IPR012338">
    <property type="entry name" value="Beta-lactam/transpept-like"/>
</dbReference>
<organism evidence="3">
    <name type="scientific">freshwater metagenome</name>
    <dbReference type="NCBI Taxonomy" id="449393"/>
    <lineage>
        <taxon>unclassified sequences</taxon>
        <taxon>metagenomes</taxon>
        <taxon>ecological metagenomes</taxon>
    </lineage>
</organism>
<accession>A0A6J6K893</accession>
<evidence type="ECO:0000313" key="3">
    <source>
        <dbReference type="EMBL" id="CAB4644565.1"/>
    </source>
</evidence>
<dbReference type="AlphaFoldDB" id="A0A6J6K893"/>
<gene>
    <name evidence="3" type="ORF">UFOPK2242_00045</name>
</gene>
<protein>
    <submittedName>
        <fullName evidence="3">Unannotated protein</fullName>
    </submittedName>
</protein>
<dbReference type="SUPFAM" id="SSF56601">
    <property type="entry name" value="beta-lactamase/transpeptidase-like"/>
    <property type="match status" value="1"/>
</dbReference>
<dbReference type="GO" id="GO:0000270">
    <property type="term" value="P:peptidoglycan metabolic process"/>
    <property type="evidence" value="ECO:0007669"/>
    <property type="project" value="TreeGrafter"/>
</dbReference>
<dbReference type="EMBL" id="CAEZWM010000001">
    <property type="protein sequence ID" value="CAB4644565.1"/>
    <property type="molecule type" value="Genomic_DNA"/>
</dbReference>
<proteinExistence type="inferred from homology"/>